<gene>
    <name evidence="1" type="ORF">IQ37_03280</name>
</gene>
<organism evidence="1 2">
    <name type="scientific">Chryseobacterium piperi</name>
    <dbReference type="NCBI Taxonomy" id="558152"/>
    <lineage>
        <taxon>Bacteria</taxon>
        <taxon>Pseudomonadati</taxon>
        <taxon>Bacteroidota</taxon>
        <taxon>Flavobacteriia</taxon>
        <taxon>Flavobacteriales</taxon>
        <taxon>Weeksellaceae</taxon>
        <taxon>Chryseobacterium group</taxon>
        <taxon>Chryseobacterium</taxon>
    </lineage>
</organism>
<dbReference type="AlphaFoldDB" id="A0A086BMM9"/>
<protein>
    <submittedName>
        <fullName evidence="1">Uncharacterized protein</fullName>
    </submittedName>
</protein>
<sequence length="59" mass="6725">MISKEDTNILQQLLAKEKVKLGSRKFSDVFSISEKESQVIETMAFGHHIPIQFFTLTAI</sequence>
<proteinExistence type="predicted"/>
<dbReference type="STRING" id="558152.IQ37_03280"/>
<evidence type="ECO:0000313" key="1">
    <source>
        <dbReference type="EMBL" id="KFF30193.1"/>
    </source>
</evidence>
<reference evidence="1 2" key="1">
    <citation type="submission" date="2014-07" db="EMBL/GenBank/DDBJ databases">
        <title>Genome of Chryseobacterium piperi CTM.</title>
        <authorList>
            <person name="Pipes S.E."/>
            <person name="Stropko S.J."/>
            <person name="Newman J.D."/>
        </authorList>
    </citation>
    <scope>NUCLEOTIDE SEQUENCE [LARGE SCALE GENOMIC DNA]</scope>
    <source>
        <strain evidence="1 2">CTM</strain>
    </source>
</reference>
<accession>A0A086BMM9</accession>
<dbReference type="EMBL" id="JPRJ01000002">
    <property type="protein sequence ID" value="KFF30193.1"/>
    <property type="molecule type" value="Genomic_DNA"/>
</dbReference>
<comment type="caution">
    <text evidence="1">The sequence shown here is derived from an EMBL/GenBank/DDBJ whole genome shotgun (WGS) entry which is preliminary data.</text>
</comment>
<keyword evidence="2" id="KW-1185">Reference proteome</keyword>
<evidence type="ECO:0000313" key="2">
    <source>
        <dbReference type="Proteomes" id="UP000028709"/>
    </source>
</evidence>
<dbReference type="KEGG" id="cpip:CJF12_07610"/>
<dbReference type="RefSeq" id="WP_034681566.1">
    <property type="nucleotide sequence ID" value="NZ_CP023049.2"/>
</dbReference>
<dbReference type="Proteomes" id="UP000028709">
    <property type="component" value="Unassembled WGS sequence"/>
</dbReference>
<name>A0A086BMM9_9FLAO</name>